<dbReference type="InterPro" id="IPR038765">
    <property type="entry name" value="Papain-like_cys_pep_sf"/>
</dbReference>
<dbReference type="Proteomes" id="UP000032180">
    <property type="component" value="Chromosome 5"/>
</dbReference>
<dbReference type="EnsemblPlants" id="LPERR05G21900.1">
    <property type="protein sequence ID" value="LPERR05G21900.1"/>
    <property type="gene ID" value="LPERR05G21900"/>
</dbReference>
<dbReference type="AlphaFoldDB" id="A0A0D9WJX1"/>
<dbReference type="SUPFAM" id="SSF54001">
    <property type="entry name" value="Cysteine proteinases"/>
    <property type="match status" value="1"/>
</dbReference>
<organism evidence="1 2">
    <name type="scientific">Leersia perrieri</name>
    <dbReference type="NCBI Taxonomy" id="77586"/>
    <lineage>
        <taxon>Eukaryota</taxon>
        <taxon>Viridiplantae</taxon>
        <taxon>Streptophyta</taxon>
        <taxon>Embryophyta</taxon>
        <taxon>Tracheophyta</taxon>
        <taxon>Spermatophyta</taxon>
        <taxon>Magnoliopsida</taxon>
        <taxon>Liliopsida</taxon>
        <taxon>Poales</taxon>
        <taxon>Poaceae</taxon>
        <taxon>BOP clade</taxon>
        <taxon>Oryzoideae</taxon>
        <taxon>Oryzeae</taxon>
        <taxon>Oryzinae</taxon>
        <taxon>Leersia</taxon>
    </lineage>
</organism>
<reference evidence="2" key="2">
    <citation type="submission" date="2013-12" db="EMBL/GenBank/DDBJ databases">
        <authorList>
            <person name="Yu Y."/>
            <person name="Lee S."/>
            <person name="de Baynast K."/>
            <person name="Wissotski M."/>
            <person name="Liu L."/>
            <person name="Talag J."/>
            <person name="Goicoechea J."/>
            <person name="Angelova A."/>
            <person name="Jetty R."/>
            <person name="Kudrna D."/>
            <person name="Golser W."/>
            <person name="Rivera L."/>
            <person name="Zhang J."/>
            <person name="Wing R."/>
        </authorList>
    </citation>
    <scope>NUCLEOTIDE SEQUENCE</scope>
</reference>
<protein>
    <recommendedName>
        <fullName evidence="3">USP domain-containing protein</fullName>
    </recommendedName>
</protein>
<dbReference type="Gramene" id="LPERR05G21900.1">
    <property type="protein sequence ID" value="LPERR05G21900.1"/>
    <property type="gene ID" value="LPERR05G21900"/>
</dbReference>
<proteinExistence type="predicted"/>
<name>A0A0D9WJX1_9ORYZ</name>
<keyword evidence="2" id="KW-1185">Reference proteome</keyword>
<evidence type="ECO:0000313" key="1">
    <source>
        <dbReference type="EnsemblPlants" id="LPERR05G21900.1"/>
    </source>
</evidence>
<dbReference type="HOGENOM" id="CLU_060681_0_0_1"/>
<reference evidence="1" key="3">
    <citation type="submission" date="2015-04" db="UniProtKB">
        <authorList>
            <consortium name="EnsemblPlants"/>
        </authorList>
    </citation>
    <scope>IDENTIFICATION</scope>
</reference>
<accession>A0A0D9WJX1</accession>
<evidence type="ECO:0000313" key="2">
    <source>
        <dbReference type="Proteomes" id="UP000032180"/>
    </source>
</evidence>
<sequence>MEGSDSATSPAPADLELAARALDLHAISDTDAEYFEKFLPGRRTLVAVCAFALLQAVPDLRGLIDVIPHCIYDVGHIGGNRCFRCDMKELTKYMLNDYSEMQRIRSSLFAFRNWEPNSTVVDLQALMDEILSEICHWCLEKDRENMMSMTMMRFSFMRQINDLFLFDCSTKWGCYNCGVHFTRTTSNRSIYMGGSSISEFQGESGENCLDCSECKIPTGYKVMTGCSTPEILTFYEVSDLLPHFRVLHQDYELACVLPVKNKARMYCLIEMNWTCIDTTEFDGLVRPLGPVLPSEVLSKDKCAIAIYKRT</sequence>
<evidence type="ECO:0008006" key="3">
    <source>
        <dbReference type="Google" id="ProtNLM"/>
    </source>
</evidence>
<reference evidence="1 2" key="1">
    <citation type="submission" date="2012-08" db="EMBL/GenBank/DDBJ databases">
        <title>Oryza genome evolution.</title>
        <authorList>
            <person name="Wing R.A."/>
        </authorList>
    </citation>
    <scope>NUCLEOTIDE SEQUENCE</scope>
</reference>